<dbReference type="GO" id="GO:0005524">
    <property type="term" value="F:ATP binding"/>
    <property type="evidence" value="ECO:0007669"/>
    <property type="project" value="UniProtKB-UniRule"/>
</dbReference>
<organism evidence="9 10">
    <name type="scientific">Coprinellus micaceus</name>
    <name type="common">Glistening ink-cap mushroom</name>
    <name type="synonym">Coprinus micaceus</name>
    <dbReference type="NCBI Taxonomy" id="71717"/>
    <lineage>
        <taxon>Eukaryota</taxon>
        <taxon>Fungi</taxon>
        <taxon>Dikarya</taxon>
        <taxon>Basidiomycota</taxon>
        <taxon>Agaricomycotina</taxon>
        <taxon>Agaricomycetes</taxon>
        <taxon>Agaricomycetidae</taxon>
        <taxon>Agaricales</taxon>
        <taxon>Agaricineae</taxon>
        <taxon>Psathyrellaceae</taxon>
        <taxon>Coprinellus</taxon>
    </lineage>
</organism>
<dbReference type="InterPro" id="IPR001650">
    <property type="entry name" value="Helicase_C-like"/>
</dbReference>
<evidence type="ECO:0000256" key="5">
    <source>
        <dbReference type="RuleBase" id="RU365068"/>
    </source>
</evidence>
<reference evidence="9 10" key="1">
    <citation type="journal article" date="2019" name="Nat. Ecol. Evol.">
        <title>Megaphylogeny resolves global patterns of mushroom evolution.</title>
        <authorList>
            <person name="Varga T."/>
            <person name="Krizsan K."/>
            <person name="Foldi C."/>
            <person name="Dima B."/>
            <person name="Sanchez-Garcia M."/>
            <person name="Sanchez-Ramirez S."/>
            <person name="Szollosi G.J."/>
            <person name="Szarkandi J.G."/>
            <person name="Papp V."/>
            <person name="Albert L."/>
            <person name="Andreopoulos W."/>
            <person name="Angelini C."/>
            <person name="Antonin V."/>
            <person name="Barry K.W."/>
            <person name="Bougher N.L."/>
            <person name="Buchanan P."/>
            <person name="Buyck B."/>
            <person name="Bense V."/>
            <person name="Catcheside P."/>
            <person name="Chovatia M."/>
            <person name="Cooper J."/>
            <person name="Damon W."/>
            <person name="Desjardin D."/>
            <person name="Finy P."/>
            <person name="Geml J."/>
            <person name="Haridas S."/>
            <person name="Hughes K."/>
            <person name="Justo A."/>
            <person name="Karasinski D."/>
            <person name="Kautmanova I."/>
            <person name="Kiss B."/>
            <person name="Kocsube S."/>
            <person name="Kotiranta H."/>
            <person name="LaButti K.M."/>
            <person name="Lechner B.E."/>
            <person name="Liimatainen K."/>
            <person name="Lipzen A."/>
            <person name="Lukacs Z."/>
            <person name="Mihaltcheva S."/>
            <person name="Morgado L.N."/>
            <person name="Niskanen T."/>
            <person name="Noordeloos M.E."/>
            <person name="Ohm R.A."/>
            <person name="Ortiz-Santana B."/>
            <person name="Ovrebo C."/>
            <person name="Racz N."/>
            <person name="Riley R."/>
            <person name="Savchenko A."/>
            <person name="Shiryaev A."/>
            <person name="Soop K."/>
            <person name="Spirin V."/>
            <person name="Szebenyi C."/>
            <person name="Tomsovsky M."/>
            <person name="Tulloss R.E."/>
            <person name="Uehling J."/>
            <person name="Grigoriev I.V."/>
            <person name="Vagvolgyi C."/>
            <person name="Papp T."/>
            <person name="Martin F.M."/>
            <person name="Miettinen O."/>
            <person name="Hibbett D.S."/>
            <person name="Nagy L.G."/>
        </authorList>
    </citation>
    <scope>NUCLEOTIDE SEQUENCE [LARGE SCALE GENOMIC DNA]</scope>
    <source>
        <strain evidence="9 10">FP101781</strain>
    </source>
</reference>
<feature type="region of interest" description="Disordered" evidence="6">
    <location>
        <begin position="344"/>
        <end position="504"/>
    </location>
</feature>
<dbReference type="CDD" id="cd18787">
    <property type="entry name" value="SF2_C_DEAD"/>
    <property type="match status" value="1"/>
</dbReference>
<dbReference type="EMBL" id="QPFP01000025">
    <property type="protein sequence ID" value="TEB29949.1"/>
    <property type="molecule type" value="Genomic_DNA"/>
</dbReference>
<dbReference type="InterPro" id="IPR011545">
    <property type="entry name" value="DEAD/DEAH_box_helicase_dom"/>
</dbReference>
<feature type="compositionally biased region" description="Basic and acidic residues" evidence="6">
    <location>
        <begin position="459"/>
        <end position="498"/>
    </location>
</feature>
<feature type="compositionally biased region" description="Basic and acidic residues" evidence="6">
    <location>
        <begin position="388"/>
        <end position="450"/>
    </location>
</feature>
<dbReference type="EC" id="3.6.4.13" evidence="5"/>
<evidence type="ECO:0000259" key="8">
    <source>
        <dbReference type="PROSITE" id="PS51194"/>
    </source>
</evidence>
<keyword evidence="5" id="KW-0347">Helicase</keyword>
<comment type="similarity">
    <text evidence="5">Belongs to the DEAD box helicase family.</text>
</comment>
<keyword evidence="1 5" id="KW-0547">Nucleotide-binding</keyword>
<evidence type="ECO:0000256" key="1">
    <source>
        <dbReference type="ARBA" id="ARBA00022741"/>
    </source>
</evidence>
<dbReference type="PROSITE" id="PS51192">
    <property type="entry name" value="HELICASE_ATP_BIND_1"/>
    <property type="match status" value="1"/>
</dbReference>
<keyword evidence="2 5" id="KW-0378">Hydrolase</keyword>
<gene>
    <name evidence="9" type="ORF">FA13DRAFT_1734295</name>
</gene>
<dbReference type="GO" id="GO:0016787">
    <property type="term" value="F:hydrolase activity"/>
    <property type="evidence" value="ECO:0007669"/>
    <property type="project" value="UniProtKB-KW"/>
</dbReference>
<evidence type="ECO:0000313" key="9">
    <source>
        <dbReference type="EMBL" id="TEB29949.1"/>
    </source>
</evidence>
<dbReference type="InterPro" id="IPR027417">
    <property type="entry name" value="P-loop_NTPase"/>
</dbReference>
<dbReference type="STRING" id="71717.A0A4Y7T8P5"/>
<dbReference type="Gene3D" id="3.40.50.300">
    <property type="entry name" value="P-loop containing nucleotide triphosphate hydrolases"/>
    <property type="match status" value="2"/>
</dbReference>
<sequence>MLILDEADTLLDMGFRDDIEDIITYLPASTPRSPTDQGRQTFLFSATVSPAIQAIARSTLHPNHTFVNCVAADTSEVHDHIPQYHTSLASPSHQLPHIARLLVQDQLEHGSKSKVVLFLSTTKQTMLFAQILNDLSRTAGVFPEQRIDVFELHSKRTMTARTRAAEMFRRSSRPSILVTSDVSARGVDYPGVTRVIQLGLPKSAEQYVHRVGRTGRGASKVGRGDLVLLDWEREFVRRNFTHLPLKPLSTTDFASEVAQQVEANGKFQTVYAELDRTIEEYLPRIDTQMVEDSVVSQAGFYASLSGPMGLTVDGVVEGLKKWAVEGLGLERPPYISAALLQKIGGGKGDRRGSARGASRFNERREGGFGGDRQAARRSSERTAGVFGQKREWRDDGERRPFQRREFDGERKPFQRREFDGERKPFQRREFGGEGERRPFQRREFGGERTSPDAVEFDGDGMRKPRFPRQEFGGERRERREFGGGERKPFPSRKGRSDLDGLFDL</sequence>
<feature type="domain" description="Helicase ATP-binding" evidence="7">
    <location>
        <begin position="1"/>
        <end position="66"/>
    </location>
</feature>
<keyword evidence="3 5" id="KW-0067">ATP-binding</keyword>
<evidence type="ECO:0000256" key="2">
    <source>
        <dbReference type="ARBA" id="ARBA00022801"/>
    </source>
</evidence>
<dbReference type="Pfam" id="PF00271">
    <property type="entry name" value="Helicase_C"/>
    <property type="match status" value="1"/>
</dbReference>
<comment type="domain">
    <text evidence="5">The Q motif is unique to and characteristic of the DEAD box family of RNA helicases and controls ATP binding and hydrolysis.</text>
</comment>
<comment type="function">
    <text evidence="5">RNA helicase.</text>
</comment>
<dbReference type="Pfam" id="PF00270">
    <property type="entry name" value="DEAD"/>
    <property type="match status" value="1"/>
</dbReference>
<evidence type="ECO:0000259" key="7">
    <source>
        <dbReference type="PROSITE" id="PS51192"/>
    </source>
</evidence>
<evidence type="ECO:0000313" key="10">
    <source>
        <dbReference type="Proteomes" id="UP000298030"/>
    </source>
</evidence>
<dbReference type="PANTHER" id="PTHR24031">
    <property type="entry name" value="RNA HELICASE"/>
    <property type="match status" value="1"/>
</dbReference>
<dbReference type="GO" id="GO:0003724">
    <property type="term" value="F:RNA helicase activity"/>
    <property type="evidence" value="ECO:0007669"/>
    <property type="project" value="UniProtKB-EC"/>
</dbReference>
<dbReference type="PROSITE" id="PS51194">
    <property type="entry name" value="HELICASE_CTER"/>
    <property type="match status" value="1"/>
</dbReference>
<evidence type="ECO:0000256" key="3">
    <source>
        <dbReference type="ARBA" id="ARBA00022840"/>
    </source>
</evidence>
<comment type="catalytic activity">
    <reaction evidence="5">
        <text>ATP + H2O = ADP + phosphate + H(+)</text>
        <dbReference type="Rhea" id="RHEA:13065"/>
        <dbReference type="ChEBI" id="CHEBI:15377"/>
        <dbReference type="ChEBI" id="CHEBI:15378"/>
        <dbReference type="ChEBI" id="CHEBI:30616"/>
        <dbReference type="ChEBI" id="CHEBI:43474"/>
        <dbReference type="ChEBI" id="CHEBI:456216"/>
        <dbReference type="EC" id="3.6.4.13"/>
    </reaction>
</comment>
<proteinExistence type="inferred from homology"/>
<dbReference type="GO" id="GO:0003723">
    <property type="term" value="F:RNA binding"/>
    <property type="evidence" value="ECO:0007669"/>
    <property type="project" value="UniProtKB-UniRule"/>
</dbReference>
<dbReference type="Proteomes" id="UP000298030">
    <property type="component" value="Unassembled WGS sequence"/>
</dbReference>
<protein>
    <recommendedName>
        <fullName evidence="5">ATP-dependent RNA helicase</fullName>
        <ecNumber evidence="5">3.6.4.13</ecNumber>
    </recommendedName>
</protein>
<dbReference type="AlphaFoldDB" id="A0A4Y7T8P5"/>
<keyword evidence="10" id="KW-1185">Reference proteome</keyword>
<feature type="domain" description="Helicase C-terminal" evidence="8">
    <location>
        <begin position="94"/>
        <end position="265"/>
    </location>
</feature>
<accession>A0A4Y7T8P5</accession>
<comment type="caution">
    <text evidence="9">The sequence shown here is derived from an EMBL/GenBank/DDBJ whole genome shotgun (WGS) entry which is preliminary data.</text>
</comment>
<name>A0A4Y7T8P5_COPMI</name>
<dbReference type="SUPFAM" id="SSF52540">
    <property type="entry name" value="P-loop containing nucleoside triphosphate hydrolases"/>
    <property type="match status" value="1"/>
</dbReference>
<evidence type="ECO:0000256" key="4">
    <source>
        <dbReference type="ARBA" id="ARBA00022884"/>
    </source>
</evidence>
<dbReference type="SMART" id="SM00490">
    <property type="entry name" value="HELICc"/>
    <property type="match status" value="1"/>
</dbReference>
<dbReference type="InterPro" id="IPR014001">
    <property type="entry name" value="Helicase_ATP-bd"/>
</dbReference>
<dbReference type="OrthoDB" id="193716at2759"/>
<keyword evidence="4 5" id="KW-0694">RNA-binding</keyword>
<evidence type="ECO:0000256" key="6">
    <source>
        <dbReference type="SAM" id="MobiDB-lite"/>
    </source>
</evidence>